<evidence type="ECO:0000313" key="1">
    <source>
        <dbReference type="EMBL" id="TAX74172.1"/>
    </source>
</evidence>
<protein>
    <submittedName>
        <fullName evidence="1">Three-Cys-motif partner protein TcmP</fullName>
    </submittedName>
</protein>
<reference evidence="1 2" key="1">
    <citation type="submission" date="2019-02" db="EMBL/GenBank/DDBJ databases">
        <title>The genomic architecture of introgression among sibling species of bacteria.</title>
        <authorList>
            <person name="Cavassim M.I.A."/>
            <person name="Moeskjaer S."/>
            <person name="Moslemi C."/>
            <person name="Fields B."/>
            <person name="Bachmann A."/>
            <person name="Vilhjalmsson B."/>
            <person name="Schierup M.H."/>
            <person name="Young J.P.W."/>
            <person name="Andersen S.U."/>
        </authorList>
    </citation>
    <scope>NUCLEOTIDE SEQUENCE [LARGE SCALE GENOMIC DNA]</scope>
    <source>
        <strain evidence="1 2">SM145A</strain>
    </source>
</reference>
<dbReference type="Proteomes" id="UP000293652">
    <property type="component" value="Unassembled WGS sequence"/>
</dbReference>
<dbReference type="InterPro" id="IPR031009">
    <property type="entry name" value="Tcm_partner"/>
</dbReference>
<organism evidence="1 2">
    <name type="scientific">Rhizobium leguminosarum</name>
    <dbReference type="NCBI Taxonomy" id="384"/>
    <lineage>
        <taxon>Bacteria</taxon>
        <taxon>Pseudomonadati</taxon>
        <taxon>Pseudomonadota</taxon>
        <taxon>Alphaproteobacteria</taxon>
        <taxon>Hyphomicrobiales</taxon>
        <taxon>Rhizobiaceae</taxon>
        <taxon>Rhizobium/Agrobacterium group</taxon>
        <taxon>Rhizobium</taxon>
    </lineage>
</organism>
<dbReference type="NCBIfam" id="TIGR04474">
    <property type="entry name" value="tcm_partner"/>
    <property type="match status" value="1"/>
</dbReference>
<evidence type="ECO:0000313" key="2">
    <source>
        <dbReference type="Proteomes" id="UP000293652"/>
    </source>
</evidence>
<dbReference type="EMBL" id="SIPC01000001">
    <property type="protein sequence ID" value="TAX74172.1"/>
    <property type="molecule type" value="Genomic_DNA"/>
</dbReference>
<accession>A0A4Q8Y3T6</accession>
<sequence>MAHKYGGPWSEIKLDAVEYYLQCFSKALTSARMETWYIDAFAGSGDREAERAVGGIFENAPYEIITETLDGSARRALKIEPPYKHFIFIEMDAERSSELLKVKDEFPEKDIQVRRGDANTEIQDIICRSPWTLKGESRHRGVVFLDPYSLQVDWQTLQAIAATQSLDVWYLFPIRDVTRQLSHKRSGVGSKEAKLDQVLGPEWRELYSLPPPAPMMQTDIFGVLQSEEEKEELRRVEKWQQIEAWFKKRLEGEFAYVSDPLPILVKQNRQAFSLFLAVGNPRKAAVDLAKHFASHVNRKFAPRPASRRRSGH</sequence>
<dbReference type="RefSeq" id="WP_130710979.1">
    <property type="nucleotide sequence ID" value="NZ_SIOG01000001.1"/>
</dbReference>
<dbReference type="AlphaFoldDB" id="A0A4Q8Y3T6"/>
<comment type="caution">
    <text evidence="1">The sequence shown here is derived from an EMBL/GenBank/DDBJ whole genome shotgun (WGS) entry which is preliminary data.</text>
</comment>
<name>A0A4Q8Y3T6_RHILE</name>
<gene>
    <name evidence="1" type="primary">tcmP</name>
    <name evidence="1" type="ORF">ELI03_21515</name>
</gene>
<proteinExistence type="predicted"/>